<evidence type="ECO:0000313" key="3">
    <source>
        <dbReference type="Proteomes" id="UP000557307"/>
    </source>
</evidence>
<dbReference type="EMBL" id="JACHGF010000004">
    <property type="protein sequence ID" value="MBB5284816.1"/>
    <property type="molecule type" value="Genomic_DNA"/>
</dbReference>
<dbReference type="Proteomes" id="UP000557307">
    <property type="component" value="Unassembled WGS sequence"/>
</dbReference>
<evidence type="ECO:0000256" key="1">
    <source>
        <dbReference type="SAM" id="SignalP"/>
    </source>
</evidence>
<keyword evidence="3" id="KW-1185">Reference proteome</keyword>
<gene>
    <name evidence="2" type="ORF">HNQ92_002964</name>
</gene>
<protein>
    <recommendedName>
        <fullName evidence="4">Nuclear transport factor 2 family protein</fullName>
    </recommendedName>
</protein>
<reference evidence="2 3" key="1">
    <citation type="submission" date="2020-08" db="EMBL/GenBank/DDBJ databases">
        <title>Genomic Encyclopedia of Type Strains, Phase IV (KMG-IV): sequencing the most valuable type-strain genomes for metagenomic binning, comparative biology and taxonomic classification.</title>
        <authorList>
            <person name="Goeker M."/>
        </authorList>
    </citation>
    <scope>NUCLEOTIDE SEQUENCE [LARGE SCALE GENOMIC DNA]</scope>
    <source>
        <strain evidence="2 3">DSM 105074</strain>
    </source>
</reference>
<dbReference type="RefSeq" id="WP_184174772.1">
    <property type="nucleotide sequence ID" value="NZ_JACHGF010000004.1"/>
</dbReference>
<evidence type="ECO:0008006" key="4">
    <source>
        <dbReference type="Google" id="ProtNLM"/>
    </source>
</evidence>
<feature type="chain" id="PRO_5032307958" description="Nuclear transport factor 2 family protein" evidence="1">
    <location>
        <begin position="25"/>
        <end position="155"/>
    </location>
</feature>
<keyword evidence="1" id="KW-0732">Signal</keyword>
<dbReference type="InterPro" id="IPR032710">
    <property type="entry name" value="NTF2-like_dom_sf"/>
</dbReference>
<name>A0A840TKV6_9BACT</name>
<dbReference type="Pfam" id="PF12893">
    <property type="entry name" value="Lumazine_bd_2"/>
    <property type="match status" value="1"/>
</dbReference>
<dbReference type="Gene3D" id="3.10.450.50">
    <property type="match status" value="1"/>
</dbReference>
<sequence length="155" mass="17382">MKASLWLFPWFLVCWLAGSTHAQAQNEEQAVREVVKSLFDGMRSGDSSVVRQAFLPDASLQSIVFTKEGTTKVQKEAIPNFVKAVGTPHDKVWDEQIYDLKVLLDGPMAVVWVPYKFYLGGQFSHCGVNAFTLARVGTTWKIAGITDTRRRDNCL</sequence>
<dbReference type="InterPro" id="IPR039437">
    <property type="entry name" value="FrzH/put_lumazine-bd"/>
</dbReference>
<comment type="caution">
    <text evidence="2">The sequence shown here is derived from an EMBL/GenBank/DDBJ whole genome shotgun (WGS) entry which is preliminary data.</text>
</comment>
<dbReference type="SUPFAM" id="SSF54427">
    <property type="entry name" value="NTF2-like"/>
    <property type="match status" value="1"/>
</dbReference>
<feature type="signal peptide" evidence="1">
    <location>
        <begin position="1"/>
        <end position="24"/>
    </location>
</feature>
<accession>A0A840TKV6</accession>
<dbReference type="AlphaFoldDB" id="A0A840TKV6"/>
<organism evidence="2 3">
    <name type="scientific">Rhabdobacter roseus</name>
    <dbReference type="NCBI Taxonomy" id="1655419"/>
    <lineage>
        <taxon>Bacteria</taxon>
        <taxon>Pseudomonadati</taxon>
        <taxon>Bacteroidota</taxon>
        <taxon>Cytophagia</taxon>
        <taxon>Cytophagales</taxon>
        <taxon>Cytophagaceae</taxon>
        <taxon>Rhabdobacter</taxon>
    </lineage>
</organism>
<evidence type="ECO:0000313" key="2">
    <source>
        <dbReference type="EMBL" id="MBB5284816.1"/>
    </source>
</evidence>
<proteinExistence type="predicted"/>